<dbReference type="AlphaFoldDB" id="A0A497XJG2"/>
<keyword evidence="1 2" id="KW-0597">Phosphoprotein</keyword>
<name>A0A497XJG2_9PROT</name>
<reference evidence="4 5" key="1">
    <citation type="submission" date="2018-10" db="EMBL/GenBank/DDBJ databases">
        <title>Genomic Encyclopedia of Type Strains, Phase IV (KMG-IV): sequencing the most valuable type-strain genomes for metagenomic binning, comparative biology and taxonomic classification.</title>
        <authorList>
            <person name="Goeker M."/>
        </authorList>
    </citation>
    <scope>NUCLEOTIDE SEQUENCE [LARGE SCALE GENOMIC DNA]</scope>
    <source>
        <strain evidence="4 5">DSM 26916</strain>
    </source>
</reference>
<dbReference type="SUPFAM" id="SSF52172">
    <property type="entry name" value="CheY-like"/>
    <property type="match status" value="1"/>
</dbReference>
<dbReference type="InterPro" id="IPR001789">
    <property type="entry name" value="Sig_transdc_resp-reg_receiver"/>
</dbReference>
<feature type="domain" description="Response regulatory" evidence="3">
    <location>
        <begin position="31"/>
        <end position="148"/>
    </location>
</feature>
<dbReference type="Pfam" id="PF00072">
    <property type="entry name" value="Response_reg"/>
    <property type="match status" value="1"/>
</dbReference>
<evidence type="ECO:0000256" key="1">
    <source>
        <dbReference type="ARBA" id="ARBA00022553"/>
    </source>
</evidence>
<dbReference type="SMART" id="SM00448">
    <property type="entry name" value="REC"/>
    <property type="match status" value="1"/>
</dbReference>
<dbReference type="GO" id="GO:0000160">
    <property type="term" value="P:phosphorelay signal transduction system"/>
    <property type="evidence" value="ECO:0007669"/>
    <property type="project" value="InterPro"/>
</dbReference>
<dbReference type="Gene3D" id="3.40.50.2300">
    <property type="match status" value="1"/>
</dbReference>
<protein>
    <submittedName>
        <fullName evidence="4">Two-component system chemotaxis response regulator CheY</fullName>
    </submittedName>
</protein>
<dbReference type="InterPro" id="IPR011006">
    <property type="entry name" value="CheY-like_superfamily"/>
</dbReference>
<accession>A0A497XJG2</accession>
<dbReference type="NCBIfam" id="NF007901">
    <property type="entry name" value="PRK10610.1"/>
    <property type="match status" value="1"/>
</dbReference>
<evidence type="ECO:0000256" key="2">
    <source>
        <dbReference type="PROSITE-ProRule" id="PRU00169"/>
    </source>
</evidence>
<evidence type="ECO:0000259" key="3">
    <source>
        <dbReference type="PROSITE" id="PS50110"/>
    </source>
</evidence>
<comment type="caution">
    <text evidence="4">The sequence shown here is derived from an EMBL/GenBank/DDBJ whole genome shotgun (WGS) entry which is preliminary data.</text>
</comment>
<proteinExistence type="predicted"/>
<feature type="modified residue" description="4-aspartylphosphate" evidence="2">
    <location>
        <position position="81"/>
    </location>
</feature>
<dbReference type="Proteomes" id="UP000268908">
    <property type="component" value="Unassembled WGS sequence"/>
</dbReference>
<dbReference type="PANTHER" id="PTHR44591:SF25">
    <property type="entry name" value="CHEMOTAXIS TWO-COMPONENT RESPONSE REGULATOR"/>
    <property type="match status" value="1"/>
</dbReference>
<dbReference type="InterPro" id="IPR050595">
    <property type="entry name" value="Bact_response_regulator"/>
</dbReference>
<gene>
    <name evidence="4" type="ORF">DFR35_0061</name>
</gene>
<evidence type="ECO:0000313" key="5">
    <source>
        <dbReference type="Proteomes" id="UP000268908"/>
    </source>
</evidence>
<organism evidence="4 5">
    <name type="scientific">Sulfurisoma sediminicola</name>
    <dbReference type="NCBI Taxonomy" id="1381557"/>
    <lineage>
        <taxon>Bacteria</taxon>
        <taxon>Pseudomonadati</taxon>
        <taxon>Pseudomonadota</taxon>
        <taxon>Betaproteobacteria</taxon>
        <taxon>Nitrosomonadales</taxon>
        <taxon>Sterolibacteriaceae</taxon>
        <taxon>Sulfurisoma</taxon>
    </lineage>
</organism>
<dbReference type="PANTHER" id="PTHR44591">
    <property type="entry name" value="STRESS RESPONSE REGULATOR PROTEIN 1"/>
    <property type="match status" value="1"/>
</dbReference>
<sequence>MHSASPVVNERESENIFRKVIPVAVDPSKIKFLLVDDFPTMRHIVRNLLKELGFTDVEEAADGASALQKLLGGGFDFVIADWSMPQMDGPTLVRSMRADVALKELPVLLITPEAKKENIVAAAQAGASGYIVKPFSAATLNAKLARIFERMGASRR</sequence>
<dbReference type="EMBL" id="RCCI01000004">
    <property type="protein sequence ID" value="RLJ67515.1"/>
    <property type="molecule type" value="Genomic_DNA"/>
</dbReference>
<dbReference type="PROSITE" id="PS50110">
    <property type="entry name" value="RESPONSE_REGULATORY"/>
    <property type="match status" value="1"/>
</dbReference>
<keyword evidence="5" id="KW-1185">Reference proteome</keyword>
<evidence type="ECO:0000313" key="4">
    <source>
        <dbReference type="EMBL" id="RLJ67515.1"/>
    </source>
</evidence>